<evidence type="ECO:0000256" key="6">
    <source>
        <dbReference type="SAM" id="Phobius"/>
    </source>
</evidence>
<dbReference type="HOGENOM" id="CLU_1416400_0_0_1"/>
<keyword evidence="9" id="KW-1185">Reference proteome</keyword>
<evidence type="ECO:0000256" key="2">
    <source>
        <dbReference type="ARBA" id="ARBA00006843"/>
    </source>
</evidence>
<reference evidence="7 9" key="2">
    <citation type="journal article" date="2013" name="Nature">
        <title>Insights into bilaterian evolution from three spiralian genomes.</title>
        <authorList>
            <person name="Simakov O."/>
            <person name="Marletaz F."/>
            <person name="Cho S.J."/>
            <person name="Edsinger-Gonzales E."/>
            <person name="Havlak P."/>
            <person name="Hellsten U."/>
            <person name="Kuo D.H."/>
            <person name="Larsson T."/>
            <person name="Lv J."/>
            <person name="Arendt D."/>
            <person name="Savage R."/>
            <person name="Osoegawa K."/>
            <person name="de Jong P."/>
            <person name="Grimwood J."/>
            <person name="Chapman J.A."/>
            <person name="Shapiro H."/>
            <person name="Aerts A."/>
            <person name="Otillar R.P."/>
            <person name="Terry A.Y."/>
            <person name="Boore J.L."/>
            <person name="Grigoriev I.V."/>
            <person name="Lindberg D.R."/>
            <person name="Seaver E.C."/>
            <person name="Weisblat D.A."/>
            <person name="Putnam N.H."/>
            <person name="Rokhsar D.S."/>
        </authorList>
    </citation>
    <scope>NUCLEOTIDE SEQUENCE</scope>
    <source>
        <strain evidence="7 9">I ESC-2004</strain>
    </source>
</reference>
<feature type="transmembrane region" description="Helical" evidence="6">
    <location>
        <begin position="156"/>
        <end position="175"/>
    </location>
</feature>
<dbReference type="OMA" id="VIFAWRT"/>
<protein>
    <submittedName>
        <fullName evidence="7 8">Uncharacterized protein</fullName>
    </submittedName>
</protein>
<evidence type="ECO:0000256" key="3">
    <source>
        <dbReference type="ARBA" id="ARBA00022692"/>
    </source>
</evidence>
<dbReference type="Proteomes" id="UP000014760">
    <property type="component" value="Unassembled WGS sequence"/>
</dbReference>
<evidence type="ECO:0000313" key="7">
    <source>
        <dbReference type="EMBL" id="ELT96148.1"/>
    </source>
</evidence>
<dbReference type="EnsemblMetazoa" id="CapteT208246">
    <property type="protein sequence ID" value="CapteP208246"/>
    <property type="gene ID" value="CapteG208246"/>
</dbReference>
<evidence type="ECO:0000256" key="1">
    <source>
        <dbReference type="ARBA" id="ARBA00004370"/>
    </source>
</evidence>
<proteinExistence type="inferred from homology"/>
<evidence type="ECO:0000313" key="9">
    <source>
        <dbReference type="Proteomes" id="UP000014760"/>
    </source>
</evidence>
<dbReference type="Pfam" id="PF04505">
    <property type="entry name" value="CD225"/>
    <property type="match status" value="1"/>
</dbReference>
<keyword evidence="4 6" id="KW-1133">Transmembrane helix</keyword>
<reference evidence="8" key="3">
    <citation type="submission" date="2015-06" db="UniProtKB">
        <authorList>
            <consortium name="EnsemblMetazoa"/>
        </authorList>
    </citation>
    <scope>IDENTIFICATION</scope>
</reference>
<dbReference type="OrthoDB" id="6287564at2759"/>
<comment type="similarity">
    <text evidence="2">Belongs to the CD225/Dispanin family.</text>
</comment>
<keyword evidence="3 6" id="KW-0812">Transmembrane</keyword>
<dbReference type="GO" id="GO:0016020">
    <property type="term" value="C:membrane"/>
    <property type="evidence" value="ECO:0007669"/>
    <property type="project" value="UniProtKB-SubCell"/>
</dbReference>
<sequence length="192" mass="21391">MQMTSHPKEHDVSGLVRHEHLSPRPHSVLSDVSSISVGRVNPAFVADNASMRSVSIASSQLGIRSNTPVVLTRTDGSKVIIAPNRDHRDLNMEEPELRQRRVSILKILSVLSIFLFFPTGIAAVVCAWRCEREFLKGVQSGDQESARKYSKWTERLVIFSLVCGVVMWALIAALIERVNSWENNDGDSRGVL</sequence>
<dbReference type="EMBL" id="AMQN01011481">
    <property type="status" value="NOT_ANNOTATED_CDS"/>
    <property type="molecule type" value="Genomic_DNA"/>
</dbReference>
<dbReference type="EMBL" id="KB308897">
    <property type="protein sequence ID" value="ELT96148.1"/>
    <property type="molecule type" value="Genomic_DNA"/>
</dbReference>
<gene>
    <name evidence="7" type="ORF">CAPTEDRAFT_208246</name>
</gene>
<accession>R7TQF0</accession>
<evidence type="ECO:0000256" key="5">
    <source>
        <dbReference type="ARBA" id="ARBA00023136"/>
    </source>
</evidence>
<comment type="subcellular location">
    <subcellularLocation>
        <location evidence="1">Membrane</location>
    </subcellularLocation>
</comment>
<dbReference type="InterPro" id="IPR007593">
    <property type="entry name" value="CD225/Dispanin_fam"/>
</dbReference>
<organism evidence="7">
    <name type="scientific">Capitella teleta</name>
    <name type="common">Polychaete worm</name>
    <dbReference type="NCBI Taxonomy" id="283909"/>
    <lineage>
        <taxon>Eukaryota</taxon>
        <taxon>Metazoa</taxon>
        <taxon>Spiralia</taxon>
        <taxon>Lophotrochozoa</taxon>
        <taxon>Annelida</taxon>
        <taxon>Polychaeta</taxon>
        <taxon>Sedentaria</taxon>
        <taxon>Scolecida</taxon>
        <taxon>Capitellidae</taxon>
        <taxon>Capitella</taxon>
    </lineage>
</organism>
<name>R7TQF0_CAPTE</name>
<evidence type="ECO:0000313" key="8">
    <source>
        <dbReference type="EnsemblMetazoa" id="CapteP208246"/>
    </source>
</evidence>
<reference evidence="9" key="1">
    <citation type="submission" date="2012-12" db="EMBL/GenBank/DDBJ databases">
        <authorList>
            <person name="Hellsten U."/>
            <person name="Grimwood J."/>
            <person name="Chapman J.A."/>
            <person name="Shapiro H."/>
            <person name="Aerts A."/>
            <person name="Otillar R.P."/>
            <person name="Terry A.Y."/>
            <person name="Boore J.L."/>
            <person name="Simakov O."/>
            <person name="Marletaz F."/>
            <person name="Cho S.-J."/>
            <person name="Edsinger-Gonzales E."/>
            <person name="Havlak P."/>
            <person name="Kuo D.-H."/>
            <person name="Larsson T."/>
            <person name="Lv J."/>
            <person name="Arendt D."/>
            <person name="Savage R."/>
            <person name="Osoegawa K."/>
            <person name="de Jong P."/>
            <person name="Lindberg D.R."/>
            <person name="Seaver E.C."/>
            <person name="Weisblat D.A."/>
            <person name="Putnam N.H."/>
            <person name="Grigoriev I.V."/>
            <person name="Rokhsar D.S."/>
        </authorList>
    </citation>
    <scope>NUCLEOTIDE SEQUENCE</scope>
    <source>
        <strain evidence="9">I ESC-2004</strain>
    </source>
</reference>
<keyword evidence="5 6" id="KW-0472">Membrane</keyword>
<dbReference type="AlphaFoldDB" id="R7TQF0"/>
<evidence type="ECO:0000256" key="4">
    <source>
        <dbReference type="ARBA" id="ARBA00022989"/>
    </source>
</evidence>
<feature type="transmembrane region" description="Helical" evidence="6">
    <location>
        <begin position="107"/>
        <end position="128"/>
    </location>
</feature>